<feature type="domain" description="PE-PPE" evidence="5">
    <location>
        <begin position="413"/>
        <end position="632"/>
    </location>
</feature>
<reference evidence="7 8" key="1">
    <citation type="journal article" date="2019" name="Emerg. Microbes Infect.">
        <title>Comprehensive subspecies identification of 175 nontuberculous mycobacteria species based on 7547 genomic profiles.</title>
        <authorList>
            <person name="Matsumoto Y."/>
            <person name="Kinjo T."/>
            <person name="Motooka D."/>
            <person name="Nabeya D."/>
            <person name="Jung N."/>
            <person name="Uechi K."/>
            <person name="Horii T."/>
            <person name="Iida T."/>
            <person name="Fujita J."/>
            <person name="Nakamura S."/>
        </authorList>
    </citation>
    <scope>NUCLEOTIDE SEQUENCE [LARGE SCALE GENOMIC DNA]</scope>
    <source>
        <strain evidence="7 8">JCM 17783</strain>
    </source>
</reference>
<dbReference type="InterPro" id="IPR000030">
    <property type="entry name" value="PPE_dom"/>
</dbReference>
<dbReference type="PANTHER" id="PTHR46766:SF1">
    <property type="entry name" value="GLUTAMINE-RICH PROTEIN 2"/>
    <property type="match status" value="1"/>
</dbReference>
<dbReference type="KEGG" id="msto:MSTO_14450"/>
<evidence type="ECO:0000256" key="2">
    <source>
        <dbReference type="SAM" id="MobiDB-lite"/>
    </source>
</evidence>
<dbReference type="SUPFAM" id="SSF140459">
    <property type="entry name" value="PE/PPE dimer-like"/>
    <property type="match status" value="2"/>
</dbReference>
<evidence type="ECO:0000256" key="1">
    <source>
        <dbReference type="ARBA" id="ARBA00010652"/>
    </source>
</evidence>
<evidence type="ECO:0000259" key="3">
    <source>
        <dbReference type="Pfam" id="PF00823"/>
    </source>
</evidence>
<evidence type="ECO:0000259" key="6">
    <source>
        <dbReference type="Pfam" id="PF12484"/>
    </source>
</evidence>
<dbReference type="GO" id="GO:0052572">
    <property type="term" value="P:response to host immune response"/>
    <property type="evidence" value="ECO:0007669"/>
    <property type="project" value="TreeGrafter"/>
</dbReference>
<accession>A0A7I7Q4G0</accession>
<dbReference type="InterPro" id="IPR029058">
    <property type="entry name" value="AB_hydrolase_fold"/>
</dbReference>
<keyword evidence="8" id="KW-1185">Reference proteome</keyword>
<evidence type="ECO:0000313" key="8">
    <source>
        <dbReference type="Proteomes" id="UP000467130"/>
    </source>
</evidence>
<dbReference type="Pfam" id="PF08237">
    <property type="entry name" value="PE-PPE"/>
    <property type="match status" value="1"/>
</dbReference>
<sequence length="675" mass="70027">MANQARLSAGAFEAAFTATVPPEVVAANRALLMMLIATNILGQNTAAIAATEAEYAEMWAQDVAAMTGYDAATTAAEAGWTPFSDPPLTLFGLPPTPTYPSPLDQLINSLLNSLTQQLTNPMTQLQMLSMPAQFAMEPMQMAMGQLMSGANPLLSSAAGVPSVSPVLTSTVGPGMGGTSAVQLAGTVSAGIGRAATVGPLSVPSTWANATPAVPRIPAATGVASAAVSPVSAGVGATPSLPSINVPGRLGPRSLRRWPRPPKPWHLARQPSRQAARRMNYVIADPDAIGTAADELQGIGSALEATNAAAAAPTTGVLPPATDSVSARTAAFLDAQAAQYQALSAQAELFHNQFVQTLITAQNAYAEAEVSNTAALQSTSGNQIALIMGGTGNPTPSDAYLQEVYQTFVLPNYPGYSAKGRYTPEQLWPLTGINSQTFGQSVQEGIAILNNAIMTHSAAGDQLLVVGYSQSATIATMEMRYLDSLPAVLRPSPNLLNFMMLADPNNPVTGGILTRFIPGFFTGFHVPTPLDTIYTTAIYGIQYDPVAQFPAGIFNISADLNALFGFPLHTQTPLLTAAQLATAIQQQIGNTTYFIVPTMNLPLLDPLRMIPILGNPLADLLQPFLQPLVEFGYATGLPGPLQSISSLAIAGASPGISVPLATGLPPLASVAVANGF</sequence>
<dbReference type="Pfam" id="PF00823">
    <property type="entry name" value="PPE"/>
    <property type="match status" value="1"/>
</dbReference>
<dbReference type="InterPro" id="IPR038332">
    <property type="entry name" value="PPE_sf"/>
</dbReference>
<comment type="similarity">
    <text evidence="1">Belongs to the mycobacterial PPE family.</text>
</comment>
<dbReference type="AlphaFoldDB" id="A0A7I7Q4G0"/>
<dbReference type="InterPro" id="IPR013228">
    <property type="entry name" value="PE-PPE_C"/>
</dbReference>
<evidence type="ECO:0008006" key="9">
    <source>
        <dbReference type="Google" id="ProtNLM"/>
    </source>
</evidence>
<dbReference type="Pfam" id="PF12484">
    <property type="entry name" value="PPE-SVP"/>
    <property type="match status" value="1"/>
</dbReference>
<dbReference type="PANTHER" id="PTHR46766">
    <property type="entry name" value="GLUTAMINE-RICH PROTEIN 2"/>
    <property type="match status" value="1"/>
</dbReference>
<feature type="domain" description="PE" evidence="4">
    <location>
        <begin position="281"/>
        <end position="371"/>
    </location>
</feature>
<dbReference type="Pfam" id="PF00934">
    <property type="entry name" value="PE"/>
    <property type="match status" value="1"/>
</dbReference>
<dbReference type="EMBL" id="AP022587">
    <property type="protein sequence ID" value="BBY21240.1"/>
    <property type="molecule type" value="Genomic_DNA"/>
</dbReference>
<dbReference type="Gene3D" id="1.20.1260.20">
    <property type="entry name" value="PPE superfamily"/>
    <property type="match status" value="1"/>
</dbReference>
<gene>
    <name evidence="7" type="ORF">MSTO_14450</name>
</gene>
<proteinExistence type="inferred from homology"/>
<organism evidence="7 8">
    <name type="scientific">Mycobacterium stomatepiae</name>
    <dbReference type="NCBI Taxonomy" id="470076"/>
    <lineage>
        <taxon>Bacteria</taxon>
        <taxon>Bacillati</taxon>
        <taxon>Actinomycetota</taxon>
        <taxon>Actinomycetes</taxon>
        <taxon>Mycobacteriales</taxon>
        <taxon>Mycobacteriaceae</taxon>
        <taxon>Mycobacterium</taxon>
        <taxon>Mycobacterium simiae complex</taxon>
    </lineage>
</organism>
<evidence type="ECO:0000313" key="7">
    <source>
        <dbReference type="EMBL" id="BBY21240.1"/>
    </source>
</evidence>
<evidence type="ECO:0000259" key="4">
    <source>
        <dbReference type="Pfam" id="PF00934"/>
    </source>
</evidence>
<dbReference type="Gene3D" id="1.10.287.850">
    <property type="entry name" value="HP0062-like domain"/>
    <property type="match status" value="1"/>
</dbReference>
<dbReference type="SUPFAM" id="SSF53474">
    <property type="entry name" value="alpha/beta-Hydrolases"/>
    <property type="match status" value="1"/>
</dbReference>
<feature type="region of interest" description="Disordered" evidence="2">
    <location>
        <begin position="245"/>
        <end position="270"/>
    </location>
</feature>
<dbReference type="InterPro" id="IPR022171">
    <property type="entry name" value="PPE_C"/>
</dbReference>
<name>A0A7I7Q4G0_9MYCO</name>
<dbReference type="InterPro" id="IPR000084">
    <property type="entry name" value="PE-PGRS_N"/>
</dbReference>
<evidence type="ECO:0000259" key="5">
    <source>
        <dbReference type="Pfam" id="PF08237"/>
    </source>
</evidence>
<dbReference type="Proteomes" id="UP000467130">
    <property type="component" value="Chromosome"/>
</dbReference>
<protein>
    <recommendedName>
        <fullName evidence="9">PE family protein</fullName>
    </recommendedName>
</protein>
<feature type="domain" description="PPE family C-terminal" evidence="6">
    <location>
        <begin position="188"/>
        <end position="250"/>
    </location>
</feature>
<feature type="domain" description="PPE" evidence="3">
    <location>
        <begin position="1"/>
        <end position="78"/>
    </location>
</feature>